<dbReference type="EMBL" id="JAPFFI010000014">
    <property type="protein sequence ID" value="KAJ6366670.1"/>
    <property type="molecule type" value="Genomic_DNA"/>
</dbReference>
<dbReference type="InterPro" id="IPR046985">
    <property type="entry name" value="IP5"/>
</dbReference>
<dbReference type="Pfam" id="PF23754">
    <property type="entry name" value="Beta-prop_IP5PC_F"/>
    <property type="match status" value="2"/>
</dbReference>
<accession>A0ABQ9AZT3</accession>
<dbReference type="InterPro" id="IPR001680">
    <property type="entry name" value="WD40_rpt"/>
</dbReference>
<feature type="region of interest" description="Disordered" evidence="2">
    <location>
        <begin position="247"/>
        <end position="266"/>
    </location>
</feature>
<proteinExistence type="inferred from homology"/>
<dbReference type="InterPro" id="IPR015943">
    <property type="entry name" value="WD40/YVTN_repeat-like_dom_sf"/>
</dbReference>
<feature type="region of interest" description="Disordered" evidence="2">
    <location>
        <begin position="1235"/>
        <end position="1268"/>
    </location>
</feature>
<comment type="similarity">
    <text evidence="1">Belongs to the inositol polyphosphate 5-phosphatase family.</text>
</comment>
<reference evidence="4" key="2">
    <citation type="journal article" date="2023" name="Int. J. Mol. Sci.">
        <title>De Novo Assembly and Annotation of 11 Diverse Shrub Willow (Salix) Genomes Reveals Novel Gene Organization in Sex-Linked Regions.</title>
        <authorList>
            <person name="Hyden B."/>
            <person name="Feng K."/>
            <person name="Yates T.B."/>
            <person name="Jawdy S."/>
            <person name="Cereghino C."/>
            <person name="Smart L.B."/>
            <person name="Muchero W."/>
        </authorList>
    </citation>
    <scope>NUCLEOTIDE SEQUENCE</scope>
    <source>
        <tissue evidence="4">Shoot tip</tissue>
    </source>
</reference>
<keyword evidence="5" id="KW-1185">Reference proteome</keyword>
<dbReference type="Gene3D" id="3.60.10.10">
    <property type="entry name" value="Endonuclease/exonuclease/phosphatase"/>
    <property type="match status" value="2"/>
</dbReference>
<dbReference type="InterPro" id="IPR036322">
    <property type="entry name" value="WD40_repeat_dom_sf"/>
</dbReference>
<dbReference type="SMART" id="SM00320">
    <property type="entry name" value="WD40"/>
    <property type="match status" value="5"/>
</dbReference>
<evidence type="ECO:0000256" key="1">
    <source>
        <dbReference type="ARBA" id="ARBA00010768"/>
    </source>
</evidence>
<dbReference type="SUPFAM" id="SSF50978">
    <property type="entry name" value="WD40 repeat-like"/>
    <property type="match status" value="1"/>
</dbReference>
<dbReference type="Pfam" id="PF23755">
    <property type="entry name" value="Ig-like_IP5PC_F"/>
    <property type="match status" value="1"/>
</dbReference>
<protein>
    <recommendedName>
        <fullName evidence="3">Inositol polyphosphate-related phosphatase domain-containing protein</fullName>
    </recommendedName>
</protein>
<dbReference type="InterPro" id="IPR056454">
    <property type="entry name" value="Beta-prop_IP5PC_F"/>
</dbReference>
<organism evidence="4 5">
    <name type="scientific">Salix suchowensis</name>
    <dbReference type="NCBI Taxonomy" id="1278906"/>
    <lineage>
        <taxon>Eukaryota</taxon>
        <taxon>Viridiplantae</taxon>
        <taxon>Streptophyta</taxon>
        <taxon>Embryophyta</taxon>
        <taxon>Tracheophyta</taxon>
        <taxon>Spermatophyta</taxon>
        <taxon>Magnoliopsida</taxon>
        <taxon>eudicotyledons</taxon>
        <taxon>Gunneridae</taxon>
        <taxon>Pentapetalae</taxon>
        <taxon>rosids</taxon>
        <taxon>fabids</taxon>
        <taxon>Malpighiales</taxon>
        <taxon>Salicaceae</taxon>
        <taxon>Saliceae</taxon>
        <taxon>Salix</taxon>
    </lineage>
</organism>
<dbReference type="PANTHER" id="PTHR11200">
    <property type="entry name" value="INOSITOL 5-PHOSPHATASE"/>
    <property type="match status" value="1"/>
</dbReference>
<dbReference type="Pfam" id="PF22669">
    <property type="entry name" value="Exo_endo_phos2"/>
    <property type="match status" value="2"/>
</dbReference>
<dbReference type="InterPro" id="IPR036691">
    <property type="entry name" value="Endo/exonu/phosph_ase_sf"/>
</dbReference>
<evidence type="ECO:0000313" key="4">
    <source>
        <dbReference type="EMBL" id="KAJ6366670.1"/>
    </source>
</evidence>
<gene>
    <name evidence="4" type="ORF">OIU77_003117</name>
</gene>
<name>A0ABQ9AZT3_9ROSI</name>
<dbReference type="SUPFAM" id="SSF56219">
    <property type="entry name" value="DNase I-like"/>
    <property type="match status" value="1"/>
</dbReference>
<feature type="domain" description="Inositol polyphosphate-related phosphatase" evidence="3">
    <location>
        <begin position="754"/>
        <end position="1060"/>
    </location>
</feature>
<dbReference type="PANTHER" id="PTHR11200:SF261">
    <property type="entry name" value="TYPE I INOSITOL POLYPHOSPHATE 5-PHOSPHATASE 12"/>
    <property type="match status" value="1"/>
</dbReference>
<reference evidence="4" key="1">
    <citation type="submission" date="2022-10" db="EMBL/GenBank/DDBJ databases">
        <authorList>
            <person name="Hyden B.L."/>
            <person name="Feng K."/>
            <person name="Yates T."/>
            <person name="Jawdy S."/>
            <person name="Smart L.B."/>
            <person name="Muchero W."/>
        </authorList>
    </citation>
    <scope>NUCLEOTIDE SEQUENCE</scope>
    <source>
        <tissue evidence="4">Shoot tip</tissue>
    </source>
</reference>
<evidence type="ECO:0000313" key="5">
    <source>
        <dbReference type="Proteomes" id="UP001141253"/>
    </source>
</evidence>
<dbReference type="Gene3D" id="2.130.10.10">
    <property type="entry name" value="YVTN repeat-like/Quinoprotein amine dehydrogenase"/>
    <property type="match status" value="2"/>
</dbReference>
<evidence type="ECO:0000259" key="3">
    <source>
        <dbReference type="SMART" id="SM00128"/>
    </source>
</evidence>
<dbReference type="Proteomes" id="UP001141253">
    <property type="component" value="Chromosome 7"/>
</dbReference>
<evidence type="ECO:0000256" key="2">
    <source>
        <dbReference type="SAM" id="MobiDB-lite"/>
    </source>
</evidence>
<dbReference type="InterPro" id="IPR056455">
    <property type="entry name" value="Ig-like_IP5PC_F"/>
</dbReference>
<dbReference type="InterPro" id="IPR000300">
    <property type="entry name" value="IPPc"/>
</dbReference>
<dbReference type="SMART" id="SM00128">
    <property type="entry name" value="IPPc"/>
    <property type="match status" value="1"/>
</dbReference>
<comment type="caution">
    <text evidence="4">The sequence shown here is derived from an EMBL/GenBank/DDBJ whole genome shotgun (WGS) entry which is preliminary data.</text>
</comment>
<sequence length="1268" mass="141568">MNGICTAQFSDEDLKLRYCYKDEALSIIPSISLPSNALSFAFKRQFTPSNKLSYWYNFDTNNWSTVYKHTYGKDFKFKAGYDSDVRLGWASFWVGDEGGNAKTAPMKTKVQFMLQVPQDDIRTSALMFRHNMPNSSLSPFSVYLPLPLEQYPNVLSSFLLPRIHFLWTHSSLLLLPPPLNLSSFSSGYLLVSDLININIYCHLHDHQLMDHDRNNDIFEDEDKEALQGLSPVPLPPRNIHSYSQQLRVTSSGPAKRHHKGRKHSLDDVPMPAVSEGFFDVSYSEDEFFPRSSSPYSTTRSRGGSGEDFFVGADDDQLKQFQPLPEFIGNGSGNGIFKYPTRSAMHGGRPPCLELRPHPLRETQVGKFLRNIACTDTQLWAGQECGVRFWSFENAYEAGWGLGGRVRRGDEDAAPFYESANTSPTLCLIADSANRLVWSGHKDGKIRSWKMDQHSDDANSHFKEGLSWQAHKGPVLSIVVSSYGDLWSGSENGVIRIWQWDVIEKSLSLSSEEKHMAALLVERACIDLRSQVTVNGACSISSSDVKCLLADNVRAKIWCAQPLSFSIWDARTKELVKVFNTEGQIENRADLPSVQLQDQSVEDEMKMLFAEWQPGGAGAFVDDTKRTEALVLTVDGMIWTGCSNGLLVQWDGNGNRLQEFSHHSSAVQCFCTFGTLIYVGYVSGMIQILDLEGKMISAWVAHSNPVLKMAVGNGYVFSLANHGGIRGWSIASPGPIDSIIRSEVASRELEYTRRNSFRILVGTWNVGQGRASQDALKAWLGSAASDVGIIVVGLQEVEMGAGFLAMSAAKETVGLEGSAIGQWQLAGLLISLWVRKNLRKHVGDVDAAAVPCGFGRAIGNKGGVGLRIRVLDRIMCFVNCHLAAHLEAVNRRNADFDHIFRNMAFGRSSNVPAAAGVSTASHTVKGTHVRSNDPFIVSRQETLFHKEALIGFEKRISSEQRCRLGKFFKECVRQSLHSLLLIKFARHQPGLAGYDSGEKKRIPAWCDRIIYRDNRSAPVSDCSLDCPVVASIIQYEACMDVIESDHKPVRCKFHVQVAHVDRSVRRQEFGEVVRFNEKVRSIFEQLPHVPETTVSANNIRLQSQDTVVLRITNKDFNEKAIFRITCEGVCTVSDDGEENTYHSRGLFGFPRWLEVTPAAGIIKQDHFVEVAVHHEDFRSLEELVDGIPQNWWSEDTRDKEASLSVNIQGSNGTETQSHQIVVRHCYSAKTVRIDSKSNNSWKGQGGSVHRSPLRQPSGSSDVVDDFRNF</sequence>